<gene>
    <name evidence="3" type="primary">GLB1L_1</name>
    <name evidence="3" type="ORF">MS3_00003348</name>
</gene>
<dbReference type="Gene3D" id="3.20.20.80">
    <property type="entry name" value="Glycosidases"/>
    <property type="match status" value="1"/>
</dbReference>
<accession>A0A922LPC6</accession>
<dbReference type="Pfam" id="PF01301">
    <property type="entry name" value="Glyco_hydro_35"/>
    <property type="match status" value="1"/>
</dbReference>
<proteinExistence type="inferred from homology"/>
<dbReference type="Proteomes" id="UP000471633">
    <property type="component" value="Unassembled WGS sequence"/>
</dbReference>
<dbReference type="InterPro" id="IPR001944">
    <property type="entry name" value="Glycoside_Hdrlase_35"/>
</dbReference>
<sequence>MKDDAPFQYVSGSIHYFRIPEQYWHDRLLKMKAAGLDAIQIYVPWNFHQPEKDVYDFDGDRNLGRFLELASSLDLLVIARVGPYICAEWDFVSLKYQCVTYLVFHSQRILLLSSESVLRFRVAYQLGFCGLIR</sequence>
<protein>
    <submittedName>
        <fullName evidence="3">Beta-galactosidase-1-like protein</fullName>
    </submittedName>
</protein>
<reference evidence="3" key="4">
    <citation type="journal article" date="2022" name="PLoS Pathog.">
        <title>Chromosome-level genome of Schistosoma haematobium underpins genome-wide explorations of molecular variation.</title>
        <authorList>
            <person name="Stroehlein A.J."/>
            <person name="Korhonen P.K."/>
            <person name="Lee V.V."/>
            <person name="Ralph S.A."/>
            <person name="Mentink-Kane M."/>
            <person name="You H."/>
            <person name="McManus D.P."/>
            <person name="Tchuente L.T."/>
            <person name="Stothard J.R."/>
            <person name="Kaur P."/>
            <person name="Dudchenko O."/>
            <person name="Aiden E.L."/>
            <person name="Yang B."/>
            <person name="Yang H."/>
            <person name="Emery A.M."/>
            <person name="Webster B.L."/>
            <person name="Brindley P.J."/>
            <person name="Rollinson D."/>
            <person name="Chang B.C.H."/>
            <person name="Gasser R.B."/>
            <person name="Young N.D."/>
        </authorList>
    </citation>
    <scope>NUCLEOTIDE SEQUENCE</scope>
</reference>
<dbReference type="GeneID" id="24592793"/>
<evidence type="ECO:0000256" key="1">
    <source>
        <dbReference type="ARBA" id="ARBA00009809"/>
    </source>
</evidence>
<evidence type="ECO:0000259" key="2">
    <source>
        <dbReference type="Pfam" id="PF01301"/>
    </source>
</evidence>
<reference evidence="3" key="2">
    <citation type="journal article" date="2019" name="Gigascience">
        <title>High-quality Schistosoma haematobium genome achieved by single-molecule and long-range sequencing.</title>
        <authorList>
            <person name="Stroehlein A.J."/>
            <person name="Korhonen P.K."/>
            <person name="Chong T.M."/>
            <person name="Lim Y.L."/>
            <person name="Chan K.G."/>
            <person name="Webster B."/>
            <person name="Rollinson D."/>
            <person name="Brindley P.J."/>
            <person name="Gasser R.B."/>
            <person name="Young N.D."/>
        </authorList>
    </citation>
    <scope>NUCLEOTIDE SEQUENCE</scope>
</reference>
<dbReference type="EMBL" id="AMPZ03000002">
    <property type="protein sequence ID" value="KAH9590817.1"/>
    <property type="molecule type" value="Genomic_DNA"/>
</dbReference>
<dbReference type="SUPFAM" id="SSF51445">
    <property type="entry name" value="(Trans)glycosidases"/>
    <property type="match status" value="1"/>
</dbReference>
<dbReference type="InterPro" id="IPR017853">
    <property type="entry name" value="GH"/>
</dbReference>
<dbReference type="RefSeq" id="XP_051071148.1">
    <property type="nucleotide sequence ID" value="XM_051211114.1"/>
</dbReference>
<dbReference type="PRINTS" id="PR00742">
    <property type="entry name" value="GLHYDRLASE35"/>
</dbReference>
<dbReference type="GO" id="GO:0004553">
    <property type="term" value="F:hydrolase activity, hydrolyzing O-glycosyl compounds"/>
    <property type="evidence" value="ECO:0007669"/>
    <property type="project" value="InterPro"/>
</dbReference>
<dbReference type="InterPro" id="IPR031330">
    <property type="entry name" value="Gly_Hdrlase_35_cat"/>
</dbReference>
<comment type="caution">
    <text evidence="3">The sequence shown here is derived from an EMBL/GenBank/DDBJ whole genome shotgun (WGS) entry which is preliminary data.</text>
</comment>
<evidence type="ECO:0000313" key="3">
    <source>
        <dbReference type="EMBL" id="KAH9590817.1"/>
    </source>
</evidence>
<reference evidence="3" key="3">
    <citation type="submission" date="2021-06" db="EMBL/GenBank/DDBJ databases">
        <title>Chromosome-level genome assembly for S. haematobium.</title>
        <authorList>
            <person name="Stroehlein A.J."/>
        </authorList>
    </citation>
    <scope>NUCLEOTIDE SEQUENCE</scope>
</reference>
<name>A0A922LPC6_SCHHA</name>
<comment type="similarity">
    <text evidence="1">Belongs to the glycosyl hydrolase 35 family.</text>
</comment>
<organism evidence="3 4">
    <name type="scientific">Schistosoma haematobium</name>
    <name type="common">Blood fluke</name>
    <dbReference type="NCBI Taxonomy" id="6185"/>
    <lineage>
        <taxon>Eukaryota</taxon>
        <taxon>Metazoa</taxon>
        <taxon>Spiralia</taxon>
        <taxon>Lophotrochozoa</taxon>
        <taxon>Platyhelminthes</taxon>
        <taxon>Trematoda</taxon>
        <taxon>Digenea</taxon>
        <taxon>Strigeidida</taxon>
        <taxon>Schistosomatoidea</taxon>
        <taxon>Schistosomatidae</taxon>
        <taxon>Schistosoma</taxon>
    </lineage>
</organism>
<feature type="domain" description="Glycoside hydrolase 35 catalytic" evidence="2">
    <location>
        <begin position="1"/>
        <end position="91"/>
    </location>
</feature>
<keyword evidence="4" id="KW-1185">Reference proteome</keyword>
<dbReference type="CTD" id="24592793"/>
<dbReference type="AlphaFoldDB" id="A0A922LPC6"/>
<dbReference type="PANTHER" id="PTHR23421">
    <property type="entry name" value="BETA-GALACTOSIDASE RELATED"/>
    <property type="match status" value="1"/>
</dbReference>
<dbReference type="GO" id="GO:0005975">
    <property type="term" value="P:carbohydrate metabolic process"/>
    <property type="evidence" value="ECO:0007669"/>
    <property type="project" value="InterPro"/>
</dbReference>
<reference evidence="3" key="1">
    <citation type="journal article" date="2012" name="Nat. Genet.">
        <title>Whole-genome sequence of Schistosoma haematobium.</title>
        <authorList>
            <person name="Young N.D."/>
            <person name="Jex A.R."/>
            <person name="Li B."/>
            <person name="Liu S."/>
            <person name="Yang L."/>
            <person name="Xiong Z."/>
            <person name="Li Y."/>
            <person name="Cantacessi C."/>
            <person name="Hall R.S."/>
            <person name="Xu X."/>
            <person name="Chen F."/>
            <person name="Wu X."/>
            <person name="Zerlotini A."/>
            <person name="Oliveira G."/>
            <person name="Hofmann A."/>
            <person name="Zhang G."/>
            <person name="Fang X."/>
            <person name="Kang Y."/>
            <person name="Campbell B.E."/>
            <person name="Loukas A."/>
            <person name="Ranganathan S."/>
            <person name="Rollinson D."/>
            <person name="Rinaldi G."/>
            <person name="Brindley P.J."/>
            <person name="Yang H."/>
            <person name="Wang J."/>
            <person name="Wang J."/>
            <person name="Gasser R.B."/>
        </authorList>
    </citation>
    <scope>NUCLEOTIDE SEQUENCE</scope>
</reference>
<evidence type="ECO:0000313" key="4">
    <source>
        <dbReference type="Proteomes" id="UP000471633"/>
    </source>
</evidence>